<name>A0A147JVN9_HADYE</name>
<organism evidence="1 2">
    <name type="scientific">Hadarchaeum yellowstonense</name>
    <dbReference type="NCBI Taxonomy" id="1776334"/>
    <lineage>
        <taxon>Archaea</taxon>
        <taxon>Methanobacteriati</taxon>
        <taxon>Candidatus Hadarchaeota</taxon>
        <taxon>Candidatus Hadarchaeia</taxon>
        <taxon>Candidatus Hadarchaeales</taxon>
        <taxon>Candidatus Hadarchaeaceae</taxon>
        <taxon>Candidatus Hadarchaeum</taxon>
    </lineage>
</organism>
<accession>A0A147JVN9</accession>
<proteinExistence type="predicted"/>
<dbReference type="PANTHER" id="PTHR47271:SF2">
    <property type="entry name" value="ARGININE DEIMINASE"/>
    <property type="match status" value="1"/>
</dbReference>
<dbReference type="Gene3D" id="3.75.10.10">
    <property type="entry name" value="L-arginine/glycine Amidinotransferase, Chain A"/>
    <property type="match status" value="1"/>
</dbReference>
<gene>
    <name evidence="1" type="ORF">APZ16_05120</name>
</gene>
<dbReference type="GO" id="GO:0019546">
    <property type="term" value="P:L-arginine deiminase pathway"/>
    <property type="evidence" value="ECO:0007669"/>
    <property type="project" value="TreeGrafter"/>
</dbReference>
<evidence type="ECO:0008006" key="3">
    <source>
        <dbReference type="Google" id="ProtNLM"/>
    </source>
</evidence>
<reference evidence="1 2" key="1">
    <citation type="journal article" date="2016" name="Nat. Microbiol.">
        <title>Genomic inference of the metabolism of cosmopolitan subsurface Archaea, Hadesarchaea.</title>
        <authorList>
            <person name="Baker B.J."/>
            <person name="Saw J.H."/>
            <person name="Lind A.E."/>
            <person name="Lazar C.S."/>
            <person name="Hinrichs K.-U."/>
            <person name="Teske A.P."/>
            <person name="Ettema T.J."/>
        </authorList>
    </citation>
    <scope>NUCLEOTIDE SEQUENCE [LARGE SCALE GENOMIC DNA]</scope>
</reference>
<dbReference type="AlphaFoldDB" id="A0A147JVN9"/>
<evidence type="ECO:0000313" key="2">
    <source>
        <dbReference type="Proteomes" id="UP000074294"/>
    </source>
</evidence>
<dbReference type="SUPFAM" id="SSF55909">
    <property type="entry name" value="Pentein"/>
    <property type="match status" value="1"/>
</dbReference>
<dbReference type="Pfam" id="PF02274">
    <property type="entry name" value="ADI"/>
    <property type="match status" value="2"/>
</dbReference>
<sequence>MDKVKEALKKVDKTRPAVPIPLSYDDELKHIWGKNWGAQSEIGKLREVLVHRPGSEIAPPKKDLKWYGMKSVPDVSRAVEQHDRFVEILKDEGVKVHYLNPDPKAKGPYAPFQGLWGTRDFGFVVRGGAIVHRMALPWDRGAEFWWAKRVMELGCPILYTVRGYGTFEGGNVVWLDPAHVCIGKSIRTNQEGIDQVSAILASVGVEEIKIVPIPGWLENVDWPAGGFAHLDCVFGYVDSGVALIYPPGVPYDFLEYLQEKEINLIEVPPEEAKDYACNTLALEPGKIIMLEGFEAARKKLEKEGVEVITVNMSEFIKLGGGPHCASSPLIRDPGPKL</sequence>
<comment type="caution">
    <text evidence="1">The sequence shown here is derived from an EMBL/GenBank/DDBJ whole genome shotgun (WGS) entry which is preliminary data.</text>
</comment>
<evidence type="ECO:0000313" key="1">
    <source>
        <dbReference type="EMBL" id="KUO40567.1"/>
    </source>
</evidence>
<dbReference type="STRING" id="1776334.APZ16_05120"/>
<dbReference type="Proteomes" id="UP000074294">
    <property type="component" value="Unassembled WGS sequence"/>
</dbReference>
<protein>
    <recommendedName>
        <fullName evidence="3">Amidinotransferase</fullName>
    </recommendedName>
</protein>
<dbReference type="PANTHER" id="PTHR47271">
    <property type="entry name" value="ARGININE DEIMINASE"/>
    <property type="match status" value="1"/>
</dbReference>
<dbReference type="EMBL" id="LQMQ01000039">
    <property type="protein sequence ID" value="KUO40567.1"/>
    <property type="molecule type" value="Genomic_DNA"/>
</dbReference>
<dbReference type="GO" id="GO:0016990">
    <property type="term" value="F:arginine deiminase activity"/>
    <property type="evidence" value="ECO:0007669"/>
    <property type="project" value="TreeGrafter"/>
</dbReference>